<name>A0ACD3SN45_9BURK</name>
<keyword evidence="2" id="KW-1185">Reference proteome</keyword>
<comment type="caution">
    <text evidence="1">The sequence shown here is derived from an EMBL/GenBank/DDBJ whole genome shotgun (WGS) entry which is preliminary data.</text>
</comment>
<protein>
    <submittedName>
        <fullName evidence="1">PAS domain S-box protein</fullName>
    </submittedName>
</protein>
<organism evidence="1 2">
    <name type="scientific">Imbroritus primus</name>
    <dbReference type="NCBI Taxonomy" id="3058603"/>
    <lineage>
        <taxon>Bacteria</taxon>
        <taxon>Pseudomonadati</taxon>
        <taxon>Pseudomonadota</taxon>
        <taxon>Betaproteobacteria</taxon>
        <taxon>Burkholderiales</taxon>
        <taxon>Burkholderiaceae</taxon>
        <taxon>Imbroritus</taxon>
    </lineage>
</organism>
<dbReference type="Proteomes" id="UP000004277">
    <property type="component" value="Unassembled WGS sequence"/>
</dbReference>
<evidence type="ECO:0000313" key="1">
    <source>
        <dbReference type="EMBL" id="TMS57621.1"/>
    </source>
</evidence>
<dbReference type="EMBL" id="AKCV02000022">
    <property type="protein sequence ID" value="TMS57621.1"/>
    <property type="molecule type" value="Genomic_DNA"/>
</dbReference>
<sequence length="779" mass="84674">MLTVWLYLTGALAACGYAIGAAMGWIPSTTPLAALCLGVALAFVLTAEFANRRAHRNAFAGLRVLGGRALPRERDYRALVNRVDDVIFETDTDATLTFLSDAWKNVTLLDVQACLHTPLFRYLHPDDHALNREQFLTLLSNRGGPGRYETRLINRDGQQCWVELRIRPLTDRRGTVTGITGVMSDIQSRKRAEDILRARDRGLSTLLDHLPGMAFRCRNDRSWTMEFVSDGCFDLTGYEAVDLLNQPSYEKLIHAEDRRYVWDYVQNQLAQGKAYHLRYRLRTREGQEKWVDERGRGVFAGDGALLAIEGFVSDISSQKREEERVEREPLRDTLTGLKSRALLTDRITSAMEQQRPFLVLCIDIDNLKRINERHGRAAGDALLRGVGERLAALCASGLAAARHGGDEFAILAPLDHPLPEAPGLPQLTHQAAATLHDPHTAGVLHGLALADRIARLLERPFVIADRTLSLTARIGIALSTDKHADAGAVLQSALHAAYSAQWSDTGSAVRYAFAGDDVRQAALAWRHSAAEFAREFNMTDLSGLSVTLARVIAAPRGAQGALATLPDWREARLQWHSPRIGIVPTAHLFTHAAANGTLGTLAEAATRLLCARALPQLQAGERLCLSFEDALPDNALLLGVQHGLPATDAGTSATCDILLGVPALPAAGVAPGAATSAEPLTANLDAAFTTLREAGVRIGIDITILGHANEIPAPDWLGRADYWRIRFDATRPLPARLARMIETAAAHGIPVVAAGATTHPAALACTHWTVPDHLHQASA</sequence>
<gene>
    <name evidence="1" type="ORF">MW7_012095</name>
</gene>
<reference evidence="1" key="1">
    <citation type="submission" date="2019-05" db="EMBL/GenBank/DDBJ databases">
        <title>Revised genome assembly of Burkholderiaceae (previously Ralstonia) sp. PBA.</title>
        <authorList>
            <person name="Gan H.M."/>
        </authorList>
    </citation>
    <scope>NUCLEOTIDE SEQUENCE</scope>
    <source>
        <strain evidence="1">PBA</strain>
    </source>
</reference>
<accession>A0ACD3SN45</accession>
<proteinExistence type="predicted"/>
<evidence type="ECO:0000313" key="2">
    <source>
        <dbReference type="Proteomes" id="UP000004277"/>
    </source>
</evidence>